<comment type="subcellular location">
    <subcellularLocation>
        <location evidence="1">Membrane</location>
        <topology evidence="1">Multi-pass membrane protein</topology>
    </subcellularLocation>
</comment>
<keyword evidence="3 6" id="KW-1133">Transmembrane helix</keyword>
<dbReference type="PANTHER" id="PTHR11785:SF382">
    <property type="entry name" value="LOW-AFFINITY METHIONINE PERMEASE"/>
    <property type="match status" value="1"/>
</dbReference>
<evidence type="ECO:0000313" key="7">
    <source>
        <dbReference type="EMBL" id="KAF1817012.1"/>
    </source>
</evidence>
<accession>A0A6G1GG91</accession>
<evidence type="ECO:0000256" key="1">
    <source>
        <dbReference type="ARBA" id="ARBA00004141"/>
    </source>
</evidence>
<feature type="compositionally biased region" description="Basic and acidic residues" evidence="5">
    <location>
        <begin position="1"/>
        <end position="10"/>
    </location>
</feature>
<dbReference type="Proteomes" id="UP000504638">
    <property type="component" value="Unplaced"/>
</dbReference>
<sequence>MTDFDTHDPVGRVGRVGSEHSSEDDPFGDLDLDAIITEAPEERFRLGVWSVMGLVFNRMIGTGIFQTPSRAMQGTGSTGATLMFWFAGIIYALCGVHVYIEYGLNVPRRAYEGVEQGVPRSGGDLNYLSYVFTKPAYRAKTVLLSATLFGVSFIIFGNMAGNAMSFAIRIMQAANVQDPSNGAVRGIAIAVSIFACFIHTFSRRGGIWLNNLLAVVKICMLLLIIIAAIIYGAGGFPETTGINRQDTVNLNLGASTSFKSSSSEASGYAQAFLSIIYAFNGFEQPNYVLGEIGRPHRKYPLGMITAVSLVCVLYFAVNICYMVVVPKELQVQGESVALTFFELTFGALTEDNTGGRVFNAFLAISSLGNIIVMTYTAARVKQEIAKEGIIPWAKFFASNSDLSLGRILRSAQRAPWAPKPFLRLLRSRWLRPEDHSEKTPFGALTLHLFTSFILIFATWGLTPENSYSLLTSLLAYLLNGIFGTMVGVGILILRFKKKEQWRKKASKINPFLSVLTAFIYTIGNLFPVIASWIKPSARFFGRAHLTLTWYLVPTISWACLGFGALWWFGFLGYAKHRERKSNTVFTVKRVPEFDRDPPSTGPPVQVHETVYLSWVGRETLEDAANVTGTDFDTVNVGGRKEAPTDFDDFTV</sequence>
<evidence type="ECO:0000256" key="4">
    <source>
        <dbReference type="ARBA" id="ARBA00023136"/>
    </source>
</evidence>
<evidence type="ECO:0000256" key="2">
    <source>
        <dbReference type="ARBA" id="ARBA00022692"/>
    </source>
</evidence>
<name>A0A6G1GG91_9PEZI</name>
<reference evidence="9" key="3">
    <citation type="submission" date="2025-04" db="UniProtKB">
        <authorList>
            <consortium name="RefSeq"/>
        </authorList>
    </citation>
    <scope>IDENTIFICATION</scope>
    <source>
        <strain evidence="9">CBS 781.70</strain>
    </source>
</reference>
<dbReference type="GO" id="GO:0015179">
    <property type="term" value="F:L-amino acid transmembrane transporter activity"/>
    <property type="evidence" value="ECO:0007669"/>
    <property type="project" value="TreeGrafter"/>
</dbReference>
<dbReference type="Pfam" id="PF13520">
    <property type="entry name" value="AA_permease_2"/>
    <property type="match status" value="1"/>
</dbReference>
<protein>
    <submittedName>
        <fullName evidence="7 9">Amino acid transporter</fullName>
    </submittedName>
</protein>
<evidence type="ECO:0000256" key="3">
    <source>
        <dbReference type="ARBA" id="ARBA00022989"/>
    </source>
</evidence>
<feature type="region of interest" description="Disordered" evidence="5">
    <location>
        <begin position="1"/>
        <end position="26"/>
    </location>
</feature>
<dbReference type="EMBL" id="ML975149">
    <property type="protein sequence ID" value="KAF1817012.1"/>
    <property type="molecule type" value="Genomic_DNA"/>
</dbReference>
<feature type="transmembrane region" description="Helical" evidence="6">
    <location>
        <begin position="301"/>
        <end position="324"/>
    </location>
</feature>
<evidence type="ECO:0000313" key="9">
    <source>
        <dbReference type="RefSeq" id="XP_033538643.1"/>
    </source>
</evidence>
<feature type="transmembrane region" description="Helical" evidence="6">
    <location>
        <begin position="441"/>
        <end position="461"/>
    </location>
</feature>
<dbReference type="RefSeq" id="XP_033538643.1">
    <property type="nucleotide sequence ID" value="XM_033675917.1"/>
</dbReference>
<feature type="transmembrane region" description="Helical" evidence="6">
    <location>
        <begin position="142"/>
        <end position="161"/>
    </location>
</feature>
<feature type="transmembrane region" description="Helical" evidence="6">
    <location>
        <begin position="182"/>
        <end position="201"/>
    </location>
</feature>
<dbReference type="GeneID" id="54416487"/>
<dbReference type="PIRSF" id="PIRSF006060">
    <property type="entry name" value="AA_transporter"/>
    <property type="match status" value="1"/>
</dbReference>
<feature type="transmembrane region" description="Helical" evidence="6">
    <location>
        <begin position="77"/>
        <end position="100"/>
    </location>
</feature>
<feature type="transmembrane region" description="Helical" evidence="6">
    <location>
        <begin position="46"/>
        <end position="65"/>
    </location>
</feature>
<evidence type="ECO:0000313" key="8">
    <source>
        <dbReference type="Proteomes" id="UP000504638"/>
    </source>
</evidence>
<dbReference type="InterPro" id="IPR050598">
    <property type="entry name" value="AminoAcid_Transporter"/>
</dbReference>
<dbReference type="GO" id="GO:0016020">
    <property type="term" value="C:membrane"/>
    <property type="evidence" value="ECO:0007669"/>
    <property type="project" value="UniProtKB-SubCell"/>
</dbReference>
<feature type="transmembrane region" description="Helical" evidence="6">
    <location>
        <begin position="554"/>
        <end position="574"/>
    </location>
</feature>
<gene>
    <name evidence="7 9" type="ORF">P152DRAFT_388204</name>
</gene>
<feature type="transmembrane region" description="Helical" evidence="6">
    <location>
        <begin position="514"/>
        <end position="534"/>
    </location>
</feature>
<keyword evidence="2 6" id="KW-0812">Transmembrane</keyword>
<dbReference type="AlphaFoldDB" id="A0A6G1GG91"/>
<evidence type="ECO:0000256" key="6">
    <source>
        <dbReference type="SAM" id="Phobius"/>
    </source>
</evidence>
<dbReference type="InterPro" id="IPR002293">
    <property type="entry name" value="AA/rel_permease1"/>
</dbReference>
<organism evidence="7">
    <name type="scientific">Eremomyces bilateralis CBS 781.70</name>
    <dbReference type="NCBI Taxonomy" id="1392243"/>
    <lineage>
        <taxon>Eukaryota</taxon>
        <taxon>Fungi</taxon>
        <taxon>Dikarya</taxon>
        <taxon>Ascomycota</taxon>
        <taxon>Pezizomycotina</taxon>
        <taxon>Dothideomycetes</taxon>
        <taxon>Dothideomycetes incertae sedis</taxon>
        <taxon>Eremomycetales</taxon>
        <taxon>Eremomycetaceae</taxon>
        <taxon>Eremomyces</taxon>
    </lineage>
</organism>
<proteinExistence type="predicted"/>
<feature type="transmembrane region" description="Helical" evidence="6">
    <location>
        <begin position="473"/>
        <end position="493"/>
    </location>
</feature>
<dbReference type="PANTHER" id="PTHR11785">
    <property type="entry name" value="AMINO ACID TRANSPORTER"/>
    <property type="match status" value="1"/>
</dbReference>
<dbReference type="Gene3D" id="1.20.1740.10">
    <property type="entry name" value="Amino acid/polyamine transporter I"/>
    <property type="match status" value="1"/>
</dbReference>
<dbReference type="OrthoDB" id="5982228at2759"/>
<keyword evidence="4 6" id="KW-0472">Membrane</keyword>
<evidence type="ECO:0000256" key="5">
    <source>
        <dbReference type="SAM" id="MobiDB-lite"/>
    </source>
</evidence>
<reference evidence="9" key="2">
    <citation type="submission" date="2020-04" db="EMBL/GenBank/DDBJ databases">
        <authorList>
            <consortium name="NCBI Genome Project"/>
        </authorList>
    </citation>
    <scope>NUCLEOTIDE SEQUENCE</scope>
    <source>
        <strain evidence="9">CBS 781.70</strain>
    </source>
</reference>
<feature type="transmembrane region" description="Helical" evidence="6">
    <location>
        <begin position="207"/>
        <end position="234"/>
    </location>
</feature>
<reference evidence="7 9" key="1">
    <citation type="submission" date="2020-01" db="EMBL/GenBank/DDBJ databases">
        <authorList>
            <consortium name="DOE Joint Genome Institute"/>
            <person name="Haridas S."/>
            <person name="Albert R."/>
            <person name="Binder M."/>
            <person name="Bloem J."/>
            <person name="Labutti K."/>
            <person name="Salamov A."/>
            <person name="Andreopoulos B."/>
            <person name="Baker S.E."/>
            <person name="Barry K."/>
            <person name="Bills G."/>
            <person name="Bluhm B.H."/>
            <person name="Cannon C."/>
            <person name="Castanera R."/>
            <person name="Culley D.E."/>
            <person name="Daum C."/>
            <person name="Ezra D."/>
            <person name="Gonzalez J.B."/>
            <person name="Henrissat B."/>
            <person name="Kuo A."/>
            <person name="Liang C."/>
            <person name="Lipzen A."/>
            <person name="Lutzoni F."/>
            <person name="Magnuson J."/>
            <person name="Mondo S."/>
            <person name="Nolan M."/>
            <person name="Ohm R."/>
            <person name="Pangilinan J."/>
            <person name="Park H.-J."/>
            <person name="Ramirez L."/>
            <person name="Alfaro M."/>
            <person name="Sun H."/>
            <person name="Tritt A."/>
            <person name="Yoshinaga Y."/>
            <person name="Zwiers L.-H."/>
            <person name="Turgeon B.G."/>
            <person name="Goodwin S.B."/>
            <person name="Spatafora J.W."/>
            <person name="Crous P.W."/>
            <person name="Grigoriev I.V."/>
        </authorList>
    </citation>
    <scope>NUCLEOTIDE SEQUENCE</scope>
    <source>
        <strain evidence="7 9">CBS 781.70</strain>
    </source>
</reference>
<keyword evidence="8" id="KW-1185">Reference proteome</keyword>